<feature type="region of interest" description="Disordered" evidence="1">
    <location>
        <begin position="1"/>
        <end position="116"/>
    </location>
</feature>
<feature type="compositionally biased region" description="Polar residues" evidence="1">
    <location>
        <begin position="33"/>
        <end position="44"/>
    </location>
</feature>
<accession>A0A9P4V3F7</accession>
<keyword evidence="3" id="KW-1185">Reference proteome</keyword>
<evidence type="ECO:0000256" key="1">
    <source>
        <dbReference type="SAM" id="MobiDB-lite"/>
    </source>
</evidence>
<evidence type="ECO:0000313" key="2">
    <source>
        <dbReference type="EMBL" id="KAF2735286.1"/>
    </source>
</evidence>
<gene>
    <name evidence="2" type="ORF">EJ04DRAFT_552062</name>
</gene>
<dbReference type="AlphaFoldDB" id="A0A9P4V3F7"/>
<dbReference type="OrthoDB" id="62952at2759"/>
<feature type="compositionally biased region" description="Low complexity" evidence="1">
    <location>
        <begin position="45"/>
        <end position="56"/>
    </location>
</feature>
<dbReference type="PANTHER" id="PTHR38790:SF4">
    <property type="entry name" value="2EXR DOMAIN-CONTAINING PROTEIN"/>
    <property type="match status" value="1"/>
</dbReference>
<proteinExistence type="predicted"/>
<feature type="compositionally biased region" description="Basic and acidic residues" evidence="1">
    <location>
        <begin position="12"/>
        <end position="28"/>
    </location>
</feature>
<comment type="caution">
    <text evidence="2">The sequence shown here is derived from an EMBL/GenBank/DDBJ whole genome shotgun (WGS) entry which is preliminary data.</text>
</comment>
<feature type="compositionally biased region" description="Polar residues" evidence="1">
    <location>
        <begin position="89"/>
        <end position="110"/>
    </location>
</feature>
<protein>
    <submittedName>
        <fullName evidence="2">Uncharacterized protein</fullName>
    </submittedName>
</protein>
<sequence length="562" mass="63238">MPAATRSAMNNRKRDLSSKDDLSPKPEDPALSDPSTEPGFTTQQSGLSGNGHLSHGPTLIVSSPDPYEGQVSEDSPINRSKRQCIGEPQNESSASSSFQPSGLPSESSHNSLEEHAHASYDHSRSLLLLPKELRLEIWKYVLTDPSIPEVDMEIVRKPSVYRYRCTQPKPAELSFNPIKDWRAHIRIDLLMANSFIYQEALPILYRPVRFVLDDTSGVLKIFLDRLSPYARSCIRQFQIPLPVLNRFRTYVASDTRFHWMCTCAQIAQLGETLKKVEFHGCWLTMKAHHEFLLKYSCAIKAEKTFRDERSRPSTQAERDEFNHFLAQEMEKYEARKRRTNLGNEVQQHENQENVIKTEGQLEQDHSRPSPLIRPTAALYNAVNMAESSRQELLSHGTAPPPYESGISAETALDVIPGIASALSETIDRDLSTVAGIDQFEQGLRVHVKVEHDQDVNMATKSLCGPSASQGIGDDWDVVGTRSGSSTPKAGLSSDYFTPKTRPSSPVSKENDELWADTASTIVEKEEIKNTTIKEDEIEQEDMEDITIKDNFDDWEHVIRPSS</sequence>
<dbReference type="EMBL" id="ML996137">
    <property type="protein sequence ID" value="KAF2735286.1"/>
    <property type="molecule type" value="Genomic_DNA"/>
</dbReference>
<feature type="region of interest" description="Disordered" evidence="1">
    <location>
        <begin position="482"/>
        <end position="512"/>
    </location>
</feature>
<name>A0A9P4V3F7_9PLEO</name>
<evidence type="ECO:0000313" key="3">
    <source>
        <dbReference type="Proteomes" id="UP000799444"/>
    </source>
</evidence>
<organism evidence="2 3">
    <name type="scientific">Polyplosphaeria fusca</name>
    <dbReference type="NCBI Taxonomy" id="682080"/>
    <lineage>
        <taxon>Eukaryota</taxon>
        <taxon>Fungi</taxon>
        <taxon>Dikarya</taxon>
        <taxon>Ascomycota</taxon>
        <taxon>Pezizomycotina</taxon>
        <taxon>Dothideomycetes</taxon>
        <taxon>Pleosporomycetidae</taxon>
        <taxon>Pleosporales</taxon>
        <taxon>Tetraplosphaeriaceae</taxon>
        <taxon>Polyplosphaeria</taxon>
    </lineage>
</organism>
<reference evidence="2" key="1">
    <citation type="journal article" date="2020" name="Stud. Mycol.">
        <title>101 Dothideomycetes genomes: a test case for predicting lifestyles and emergence of pathogens.</title>
        <authorList>
            <person name="Haridas S."/>
            <person name="Albert R."/>
            <person name="Binder M."/>
            <person name="Bloem J."/>
            <person name="Labutti K."/>
            <person name="Salamov A."/>
            <person name="Andreopoulos B."/>
            <person name="Baker S."/>
            <person name="Barry K."/>
            <person name="Bills G."/>
            <person name="Bluhm B."/>
            <person name="Cannon C."/>
            <person name="Castanera R."/>
            <person name="Culley D."/>
            <person name="Daum C."/>
            <person name="Ezra D."/>
            <person name="Gonzalez J."/>
            <person name="Henrissat B."/>
            <person name="Kuo A."/>
            <person name="Liang C."/>
            <person name="Lipzen A."/>
            <person name="Lutzoni F."/>
            <person name="Magnuson J."/>
            <person name="Mondo S."/>
            <person name="Nolan M."/>
            <person name="Ohm R."/>
            <person name="Pangilinan J."/>
            <person name="Park H.-J."/>
            <person name="Ramirez L."/>
            <person name="Alfaro M."/>
            <person name="Sun H."/>
            <person name="Tritt A."/>
            <person name="Yoshinaga Y."/>
            <person name="Zwiers L.-H."/>
            <person name="Turgeon B."/>
            <person name="Goodwin S."/>
            <person name="Spatafora J."/>
            <person name="Crous P."/>
            <person name="Grigoriev I."/>
        </authorList>
    </citation>
    <scope>NUCLEOTIDE SEQUENCE</scope>
    <source>
        <strain evidence="2">CBS 125425</strain>
    </source>
</reference>
<dbReference type="Proteomes" id="UP000799444">
    <property type="component" value="Unassembled WGS sequence"/>
</dbReference>
<dbReference type="PANTHER" id="PTHR38790">
    <property type="entry name" value="2EXR DOMAIN-CONTAINING PROTEIN-RELATED"/>
    <property type="match status" value="1"/>
</dbReference>